<feature type="region of interest" description="Disordered" evidence="2">
    <location>
        <begin position="415"/>
        <end position="469"/>
    </location>
</feature>
<dbReference type="PANTHER" id="PTHR21974">
    <property type="entry name" value="RE15880P"/>
    <property type="match status" value="1"/>
</dbReference>
<proteinExistence type="predicted"/>
<gene>
    <name evidence="3" type="ORF">Trco_006076</name>
</gene>
<evidence type="ECO:0000256" key="1">
    <source>
        <dbReference type="SAM" id="Coils"/>
    </source>
</evidence>
<dbReference type="OrthoDB" id="2562743at2759"/>
<reference evidence="3" key="1">
    <citation type="submission" date="2021-08" db="EMBL/GenBank/DDBJ databases">
        <title>Chromosome-Level Trichoderma cornu-damae using Hi-C Data.</title>
        <authorList>
            <person name="Kim C.S."/>
        </authorList>
    </citation>
    <scope>NUCLEOTIDE SEQUENCE</scope>
    <source>
        <strain evidence="3">KA19-0412C</strain>
    </source>
</reference>
<comment type="caution">
    <text evidence="3">The sequence shown here is derived from an EMBL/GenBank/DDBJ whole genome shotgun (WGS) entry which is preliminary data.</text>
</comment>
<feature type="region of interest" description="Disordered" evidence="2">
    <location>
        <begin position="1"/>
        <end position="33"/>
    </location>
</feature>
<evidence type="ECO:0000256" key="2">
    <source>
        <dbReference type="SAM" id="MobiDB-lite"/>
    </source>
</evidence>
<keyword evidence="4" id="KW-1185">Reference proteome</keyword>
<feature type="coiled-coil region" evidence="1">
    <location>
        <begin position="139"/>
        <end position="173"/>
    </location>
</feature>
<sequence>MDSAASVADRKAASADLRAPQSVNTPTPHEVLVPSDPMAERKVRQAIEAAASRNTHLLGELEATCDAPGLLGNNQIKIEHINKRLADIEPEVQRAIAAVNQQLQNHKSYRDSVGKKFVYTVLHKKTAFDDKAKREEKAYHEILEKRHKIEAKLKELKADKAALTVEMKKLQGLMGRHGAAHMEIDNLYSTIFDGPTAGFPDEDEQEQAHRLAKQALEERTEELKAAVRGVKAIQAVKVAIERASFERQRASLENHSDIFSQRSVHMTLNRAVAYINRGLELSDEAVKAIQTPPEPYLAQAKNTLDELLVIAKEVAQERLRGKPQNAALLERLGAALNIAMDAQKLYLEAMKKVNESRRESIRRAARALEDARQTLQQVRQSAFEMTVGFGAAAPAYNECCDRAYWFENNSNEQAASITEPPVMEIPEDSEPPPEYMHFDDGAAPEAADAEPGSSSQVTRANAPDLEEVT</sequence>
<name>A0A9P8TVZ8_9HYPO</name>
<dbReference type="Proteomes" id="UP000827724">
    <property type="component" value="Unassembled WGS sequence"/>
</dbReference>
<evidence type="ECO:0000313" key="3">
    <source>
        <dbReference type="EMBL" id="KAH6606923.1"/>
    </source>
</evidence>
<accession>A0A9P8TVZ8</accession>
<dbReference type="EMBL" id="JAIWOZ010000004">
    <property type="protein sequence ID" value="KAH6606923.1"/>
    <property type="molecule type" value="Genomic_DNA"/>
</dbReference>
<evidence type="ECO:0000313" key="4">
    <source>
        <dbReference type="Proteomes" id="UP000827724"/>
    </source>
</evidence>
<feature type="compositionally biased region" description="Low complexity" evidence="2">
    <location>
        <begin position="441"/>
        <end position="455"/>
    </location>
</feature>
<dbReference type="AlphaFoldDB" id="A0A9P8TVZ8"/>
<dbReference type="PANTHER" id="PTHR21974:SF2">
    <property type="entry name" value="RE15880P"/>
    <property type="match status" value="1"/>
</dbReference>
<protein>
    <submittedName>
        <fullName evidence="3">Uncharacterized protein</fullName>
    </submittedName>
</protein>
<keyword evidence="1" id="KW-0175">Coiled coil</keyword>
<organism evidence="3 4">
    <name type="scientific">Trichoderma cornu-damae</name>
    <dbReference type="NCBI Taxonomy" id="654480"/>
    <lineage>
        <taxon>Eukaryota</taxon>
        <taxon>Fungi</taxon>
        <taxon>Dikarya</taxon>
        <taxon>Ascomycota</taxon>
        <taxon>Pezizomycotina</taxon>
        <taxon>Sordariomycetes</taxon>
        <taxon>Hypocreomycetidae</taxon>
        <taxon>Hypocreales</taxon>
        <taxon>Hypocreaceae</taxon>
        <taxon>Trichoderma</taxon>
    </lineage>
</organism>